<name>A0A2N1PNF9_9BACT</name>
<dbReference type="EMBL" id="PGXC01000010">
    <property type="protein sequence ID" value="PKK89864.1"/>
    <property type="molecule type" value="Genomic_DNA"/>
</dbReference>
<gene>
    <name evidence="2" type="ORF">CVV64_11975</name>
</gene>
<dbReference type="Proteomes" id="UP000233256">
    <property type="component" value="Unassembled WGS sequence"/>
</dbReference>
<keyword evidence="1" id="KW-0812">Transmembrane</keyword>
<evidence type="ECO:0000313" key="2">
    <source>
        <dbReference type="EMBL" id="PKK89864.1"/>
    </source>
</evidence>
<reference evidence="2 3" key="1">
    <citation type="journal article" date="2017" name="ISME J.">
        <title>Potential for microbial H2 and metal transformations associated with novel bacteria and archaea in deep terrestrial subsurface sediments.</title>
        <authorList>
            <person name="Hernsdorf A.W."/>
            <person name="Amano Y."/>
            <person name="Miyakawa K."/>
            <person name="Ise K."/>
            <person name="Suzuki Y."/>
            <person name="Anantharaman K."/>
            <person name="Probst A."/>
            <person name="Burstein D."/>
            <person name="Thomas B.C."/>
            <person name="Banfield J.F."/>
        </authorList>
    </citation>
    <scope>NUCLEOTIDE SEQUENCE [LARGE SCALE GENOMIC DNA]</scope>
    <source>
        <strain evidence="2">HGW-Wallbacteria-1</strain>
    </source>
</reference>
<accession>A0A2N1PNF9</accession>
<sequence>MFNGSLFGMKRAISLFLICCIFDFACFVIPFNTVQGGTVYSGTAPAIASETVFTDPELRMVDASVTVISSRELGENQDAWIAFNTLPGNTVVLLALSCKCGIDNISPHADIAFREALMKSVKYTLRNVRDMGIAPSKAFRDALVGGVKRSCHECIVNGKTFDLAAEALQCQYQIQHVAQGQVGFNSAHSKGADYHVFVTVFFSRERRSNFFATDDKLNPVSWARVSAHEFSDSGSDHFPVSEY</sequence>
<feature type="transmembrane region" description="Helical" evidence="1">
    <location>
        <begin position="12"/>
        <end position="31"/>
    </location>
</feature>
<evidence type="ECO:0000313" key="3">
    <source>
        <dbReference type="Proteomes" id="UP000233256"/>
    </source>
</evidence>
<protein>
    <submittedName>
        <fullName evidence="2">Uncharacterized protein</fullName>
    </submittedName>
</protein>
<evidence type="ECO:0000256" key="1">
    <source>
        <dbReference type="SAM" id="Phobius"/>
    </source>
</evidence>
<keyword evidence="1" id="KW-0472">Membrane</keyword>
<proteinExistence type="predicted"/>
<dbReference type="AlphaFoldDB" id="A0A2N1PNF9"/>
<organism evidence="2 3">
    <name type="scientific">Candidatus Wallbacteria bacterium HGW-Wallbacteria-1</name>
    <dbReference type="NCBI Taxonomy" id="2013854"/>
    <lineage>
        <taxon>Bacteria</taxon>
        <taxon>Candidatus Walliibacteriota</taxon>
    </lineage>
</organism>
<keyword evidence="1" id="KW-1133">Transmembrane helix</keyword>
<comment type="caution">
    <text evidence="2">The sequence shown here is derived from an EMBL/GenBank/DDBJ whole genome shotgun (WGS) entry which is preliminary data.</text>
</comment>